<feature type="compositionally biased region" description="Basic residues" evidence="10">
    <location>
        <begin position="568"/>
        <end position="577"/>
    </location>
</feature>
<dbReference type="Proteomes" id="UP000800097">
    <property type="component" value="Unassembled WGS sequence"/>
</dbReference>
<evidence type="ECO:0000256" key="10">
    <source>
        <dbReference type="SAM" id="MobiDB-lite"/>
    </source>
</evidence>
<dbReference type="GO" id="GO:0008312">
    <property type="term" value="F:7S RNA binding"/>
    <property type="evidence" value="ECO:0007669"/>
    <property type="project" value="InterPro"/>
</dbReference>
<name>A0A6A6JN85_WESOR</name>
<reference evidence="12" key="1">
    <citation type="journal article" date="2020" name="Stud. Mycol.">
        <title>101 Dothideomycetes genomes: a test case for predicting lifestyles and emergence of pathogens.</title>
        <authorList>
            <person name="Haridas S."/>
            <person name="Albert R."/>
            <person name="Binder M."/>
            <person name="Bloem J."/>
            <person name="Labutti K."/>
            <person name="Salamov A."/>
            <person name="Andreopoulos B."/>
            <person name="Baker S."/>
            <person name="Barry K."/>
            <person name="Bills G."/>
            <person name="Bluhm B."/>
            <person name="Cannon C."/>
            <person name="Castanera R."/>
            <person name="Culley D."/>
            <person name="Daum C."/>
            <person name="Ezra D."/>
            <person name="Gonzalez J."/>
            <person name="Henrissat B."/>
            <person name="Kuo A."/>
            <person name="Liang C."/>
            <person name="Lipzen A."/>
            <person name="Lutzoni F."/>
            <person name="Magnuson J."/>
            <person name="Mondo S."/>
            <person name="Nolan M."/>
            <person name="Ohm R."/>
            <person name="Pangilinan J."/>
            <person name="Park H.-J."/>
            <person name="Ramirez L."/>
            <person name="Alfaro M."/>
            <person name="Sun H."/>
            <person name="Tritt A."/>
            <person name="Yoshinaga Y."/>
            <person name="Zwiers L.-H."/>
            <person name="Turgeon B."/>
            <person name="Goodwin S."/>
            <person name="Spatafora J."/>
            <person name="Crous P."/>
            <person name="Grigoriev I."/>
        </authorList>
    </citation>
    <scope>NUCLEOTIDE SEQUENCE</scope>
    <source>
        <strain evidence="12">CBS 379.55</strain>
    </source>
</reference>
<dbReference type="EMBL" id="ML986489">
    <property type="protein sequence ID" value="KAF2277972.1"/>
    <property type="molecule type" value="Genomic_DNA"/>
</dbReference>
<evidence type="ECO:0000313" key="13">
    <source>
        <dbReference type="Proteomes" id="UP000800097"/>
    </source>
</evidence>
<feature type="region of interest" description="Disordered" evidence="10">
    <location>
        <begin position="547"/>
        <end position="648"/>
    </location>
</feature>
<dbReference type="PANTHER" id="PTHR14094:SF9">
    <property type="entry name" value="SIGNAL RECOGNITION PARTICLE SUBUNIT SRP72"/>
    <property type="match status" value="1"/>
</dbReference>
<feature type="compositionally biased region" description="Basic residues" evidence="10">
    <location>
        <begin position="637"/>
        <end position="648"/>
    </location>
</feature>
<protein>
    <recommendedName>
        <fullName evidence="4 9">Signal recognition particle subunit SRP72</fullName>
    </recommendedName>
</protein>
<dbReference type="InterPro" id="IPR011990">
    <property type="entry name" value="TPR-like_helical_dom_sf"/>
</dbReference>
<dbReference type="InterPro" id="IPR031545">
    <property type="entry name" value="SRP72_TPR-like"/>
</dbReference>
<keyword evidence="13" id="KW-1185">Reference proteome</keyword>
<feature type="compositionally biased region" description="Basic residues" evidence="10">
    <location>
        <begin position="602"/>
        <end position="611"/>
    </location>
</feature>
<dbReference type="Gene3D" id="1.25.40.10">
    <property type="entry name" value="Tetratricopeptide repeat domain"/>
    <property type="match status" value="1"/>
</dbReference>
<sequence length="648" mass="70531">MTTSSKSLPALLAQTSLDDHEEILKAANAAIKKSKADIDAHHAKAVALLKLDRYDDAVKIFTDTPQLQERTPFEYAYALYKSGEASQAVEVAQRDSSSRAMKHVLAQAAYRSENFEQAAAVYRQLSSDRHADEEADIKINWSAVDAQLEWSGKGHLAQTKKAGRDDLQAFETAYNTACGCISRDELQQAEICLKRAKEDLCNAAEDLTEEEKKVEIMPMTVQEVYVLTRLGRIEEAEQLSTTIPFAEIRELSTRYIAQINSIAASTKHTNPYLSQRLMHSAPKPPKTDRPFTFQSDILRQDEYVIDLMTHKVAGVISHTSKLISSSPAPTTSPSINTASVFNAAAQAQNLSEKAALKAILPLLEKRPNDIGLLLTITQLYVLTHNLAAATQLLESFFKRLEQSGSASDLDIRHAPGLIAVLVSLYVRQGRHSHSKSGLAKAASYWRRKSETAPRSLMVAAGSALLETHNADSIAMAGEIFESLHERDRADRAAIAGLVAAYAVADPAKIAPDLVDVLPPVERLVSGIDVSALENAGVPGLPLSSAAAAVPTKRPAPGGGRQEEGAPVKKTKRIRKARMPKDFMPGRSMDPERWLPMRDRTYYRPKGKKGKKKMDGLTQGGAVAEDRAAGTVGGQKKGGGKKKGKGGKW</sequence>
<evidence type="ECO:0000256" key="3">
    <source>
        <dbReference type="ARBA" id="ARBA00007676"/>
    </source>
</evidence>
<keyword evidence="8 9" id="KW-0687">Ribonucleoprotein</keyword>
<gene>
    <name evidence="12" type="ORF">EI97DRAFT_415790</name>
</gene>
<keyword evidence="5 9" id="KW-0963">Cytoplasm</keyword>
<dbReference type="FunFam" id="1.25.40.10:FF:000512">
    <property type="entry name" value="Signal recognition particle subunit SRP72"/>
    <property type="match status" value="1"/>
</dbReference>
<evidence type="ECO:0000259" key="11">
    <source>
        <dbReference type="Pfam" id="PF08492"/>
    </source>
</evidence>
<evidence type="ECO:0000256" key="1">
    <source>
        <dbReference type="ARBA" id="ARBA00004240"/>
    </source>
</evidence>
<comment type="similarity">
    <text evidence="3 9">Belongs to the SRP72 family.</text>
</comment>
<evidence type="ECO:0000256" key="6">
    <source>
        <dbReference type="ARBA" id="ARBA00022824"/>
    </source>
</evidence>
<evidence type="ECO:0000256" key="8">
    <source>
        <dbReference type="ARBA" id="ARBA00023274"/>
    </source>
</evidence>
<dbReference type="Pfam" id="PF17004">
    <property type="entry name" value="SRP_TPR_like"/>
    <property type="match status" value="1"/>
</dbReference>
<evidence type="ECO:0000256" key="2">
    <source>
        <dbReference type="ARBA" id="ARBA00004496"/>
    </source>
</evidence>
<dbReference type="GO" id="GO:0006614">
    <property type="term" value="P:SRP-dependent cotranslational protein targeting to membrane"/>
    <property type="evidence" value="ECO:0007669"/>
    <property type="project" value="UniProtKB-UniRule"/>
</dbReference>
<dbReference type="GO" id="GO:0043022">
    <property type="term" value="F:ribosome binding"/>
    <property type="evidence" value="ECO:0007669"/>
    <property type="project" value="TreeGrafter"/>
</dbReference>
<evidence type="ECO:0000256" key="4">
    <source>
        <dbReference type="ARBA" id="ARBA00018350"/>
    </source>
</evidence>
<dbReference type="GO" id="GO:0005786">
    <property type="term" value="C:signal recognition particle, endoplasmic reticulum targeting"/>
    <property type="evidence" value="ECO:0007669"/>
    <property type="project" value="UniProtKB-UniRule"/>
</dbReference>
<comment type="subcellular location">
    <subcellularLocation>
        <location evidence="2 9">Cytoplasm</location>
    </subcellularLocation>
    <subcellularLocation>
        <location evidence="1">Endoplasmic reticulum</location>
    </subcellularLocation>
</comment>
<comment type="function">
    <text evidence="9">Component of the signal recognition particle (SRP) complex, a ribonucleoprotein complex that mediates the cotranslational targeting of secretory and membrane proteins to the endoplasmic reticulum (ER).</text>
</comment>
<dbReference type="GO" id="GO:0005783">
    <property type="term" value="C:endoplasmic reticulum"/>
    <property type="evidence" value="ECO:0007669"/>
    <property type="project" value="UniProtKB-SubCell"/>
</dbReference>
<evidence type="ECO:0000256" key="5">
    <source>
        <dbReference type="ARBA" id="ARBA00022490"/>
    </source>
</evidence>
<dbReference type="AlphaFoldDB" id="A0A6A6JN85"/>
<evidence type="ECO:0000313" key="12">
    <source>
        <dbReference type="EMBL" id="KAF2277972.1"/>
    </source>
</evidence>
<dbReference type="InterPro" id="IPR026270">
    <property type="entry name" value="SRP72"/>
</dbReference>
<dbReference type="PANTHER" id="PTHR14094">
    <property type="entry name" value="SIGNAL RECOGNITION PARTICLE 72"/>
    <property type="match status" value="1"/>
</dbReference>
<dbReference type="GeneID" id="54550044"/>
<feature type="domain" description="Signal recognition particle SRP72 subunit RNA-binding" evidence="11">
    <location>
        <begin position="553"/>
        <end position="604"/>
    </location>
</feature>
<dbReference type="SUPFAM" id="SSF48452">
    <property type="entry name" value="TPR-like"/>
    <property type="match status" value="2"/>
</dbReference>
<dbReference type="OrthoDB" id="5421607at2759"/>
<dbReference type="Pfam" id="PF08492">
    <property type="entry name" value="SRP72"/>
    <property type="match status" value="1"/>
</dbReference>
<keyword evidence="6" id="KW-0256">Endoplasmic reticulum</keyword>
<proteinExistence type="inferred from homology"/>
<accession>A0A6A6JN85</accession>
<keyword evidence="7 9" id="KW-0733">Signal recognition particle</keyword>
<dbReference type="RefSeq" id="XP_033655511.1">
    <property type="nucleotide sequence ID" value="XM_033796869.1"/>
</dbReference>
<evidence type="ECO:0000256" key="7">
    <source>
        <dbReference type="ARBA" id="ARBA00023135"/>
    </source>
</evidence>
<evidence type="ECO:0000256" key="9">
    <source>
        <dbReference type="PIRNR" id="PIRNR038922"/>
    </source>
</evidence>
<dbReference type="PIRSF" id="PIRSF038922">
    <property type="entry name" value="SRP72"/>
    <property type="match status" value="1"/>
</dbReference>
<organism evidence="12 13">
    <name type="scientific">Westerdykella ornata</name>
    <dbReference type="NCBI Taxonomy" id="318751"/>
    <lineage>
        <taxon>Eukaryota</taxon>
        <taxon>Fungi</taxon>
        <taxon>Dikarya</taxon>
        <taxon>Ascomycota</taxon>
        <taxon>Pezizomycotina</taxon>
        <taxon>Dothideomycetes</taxon>
        <taxon>Pleosporomycetidae</taxon>
        <taxon>Pleosporales</taxon>
        <taxon>Sporormiaceae</taxon>
        <taxon>Westerdykella</taxon>
    </lineage>
</organism>
<dbReference type="InterPro" id="IPR013699">
    <property type="entry name" value="Signal_recog_part_SRP72_RNA-bd"/>
</dbReference>
<feature type="compositionally biased region" description="Basic and acidic residues" evidence="10">
    <location>
        <begin position="588"/>
        <end position="601"/>
    </location>
</feature>